<comment type="catalytic activity">
    <reaction evidence="13">
        <text>L-threonine + hydrogencarbonate + ATP = L-threonylcarbamoyladenylate + diphosphate + H2O</text>
        <dbReference type="Rhea" id="RHEA:36407"/>
        <dbReference type="ChEBI" id="CHEBI:15377"/>
        <dbReference type="ChEBI" id="CHEBI:17544"/>
        <dbReference type="ChEBI" id="CHEBI:30616"/>
        <dbReference type="ChEBI" id="CHEBI:33019"/>
        <dbReference type="ChEBI" id="CHEBI:57926"/>
        <dbReference type="ChEBI" id="CHEBI:73682"/>
        <dbReference type="EC" id="2.7.7.87"/>
    </reaction>
</comment>
<dbReference type="EMBL" id="GL379822">
    <property type="protein sequence ID" value="EGT48366.1"/>
    <property type="molecule type" value="Genomic_DNA"/>
</dbReference>
<dbReference type="InterPro" id="IPR017945">
    <property type="entry name" value="DHBP_synth_RibB-like_a/b_dom"/>
</dbReference>
<evidence type="ECO:0000256" key="15">
    <source>
        <dbReference type="ARBA" id="ARBA00063146"/>
    </source>
</evidence>
<accession>G0MZ87</accession>
<dbReference type="GO" id="GO:0061710">
    <property type="term" value="F:L-threonylcarbamoyladenylate synthase"/>
    <property type="evidence" value="ECO:0007669"/>
    <property type="project" value="UniProtKB-EC"/>
</dbReference>
<dbReference type="GO" id="GO:0003725">
    <property type="term" value="F:double-stranded RNA binding"/>
    <property type="evidence" value="ECO:0007669"/>
    <property type="project" value="InterPro"/>
</dbReference>
<dbReference type="eggNOG" id="KOG3051">
    <property type="taxonomic scope" value="Eukaryota"/>
</dbReference>
<gene>
    <name evidence="17" type="ORF">CAEBREN_20292</name>
</gene>
<comment type="similarity">
    <text evidence="4">Belongs to the SUA5 family.</text>
</comment>
<evidence type="ECO:0000256" key="11">
    <source>
        <dbReference type="ARBA" id="ARBA00023128"/>
    </source>
</evidence>
<evidence type="ECO:0000256" key="6">
    <source>
        <dbReference type="ARBA" id="ARBA00015492"/>
    </source>
</evidence>
<evidence type="ECO:0000256" key="5">
    <source>
        <dbReference type="ARBA" id="ARBA00012584"/>
    </source>
</evidence>
<dbReference type="HOGENOM" id="CLU_031397_5_1_1"/>
<keyword evidence="8" id="KW-0963">Cytoplasm</keyword>
<evidence type="ECO:0000256" key="13">
    <source>
        <dbReference type="ARBA" id="ARBA00048366"/>
    </source>
</evidence>
<dbReference type="Pfam" id="PF01300">
    <property type="entry name" value="Sua5_yciO_yrdC"/>
    <property type="match status" value="1"/>
</dbReference>
<comment type="subunit">
    <text evidence="15">Interacts with RSC1A1.</text>
</comment>
<sequence length="219" mass="23852">MTTGRILRLTADNMEEAIDTAVSVFLRGGIVALPTDTLYGISTLLPYSDRLYALKQRPFEKPLGIFLPSPTSMKLVSKQTISDELANCLLPGPVTLMFERLPTLPAEFNPGVLNVACRVPDCPIVSRICRKLGQPLAQTSANVSGSPLNPTSIDHFKNLHSNIDLILDNGRIISSGEGSTIVDLTVESSYRIIRSGCAEKDTVEKLKMFGLKLNNPLLL</sequence>
<dbReference type="GO" id="GO:0005886">
    <property type="term" value="C:plasma membrane"/>
    <property type="evidence" value="ECO:0007669"/>
    <property type="project" value="UniProtKB-SubCell"/>
</dbReference>
<proteinExistence type="inferred from homology"/>
<keyword evidence="11" id="KW-0496">Mitochondrion</keyword>
<evidence type="ECO:0000256" key="1">
    <source>
        <dbReference type="ARBA" id="ARBA00004173"/>
    </source>
</evidence>
<feature type="domain" description="YrdC-like" evidence="16">
    <location>
        <begin position="15"/>
        <end position="198"/>
    </location>
</feature>
<evidence type="ECO:0000256" key="12">
    <source>
        <dbReference type="ARBA" id="ARBA00023136"/>
    </source>
</evidence>
<dbReference type="PANTHER" id="PTHR17490">
    <property type="entry name" value="SUA5"/>
    <property type="match status" value="1"/>
</dbReference>
<keyword evidence="12" id="KW-0472">Membrane</keyword>
<dbReference type="GO" id="GO:0006450">
    <property type="term" value="P:regulation of translational fidelity"/>
    <property type="evidence" value="ECO:0007669"/>
    <property type="project" value="TreeGrafter"/>
</dbReference>
<evidence type="ECO:0000256" key="9">
    <source>
        <dbReference type="ARBA" id="ARBA00022679"/>
    </source>
</evidence>
<evidence type="ECO:0000256" key="8">
    <source>
        <dbReference type="ARBA" id="ARBA00022490"/>
    </source>
</evidence>
<protein>
    <recommendedName>
        <fullName evidence="6">Threonylcarbamoyl-AMP synthase</fullName>
        <ecNumber evidence="5">2.7.7.87</ecNumber>
    </recommendedName>
</protein>
<evidence type="ECO:0000256" key="2">
    <source>
        <dbReference type="ARBA" id="ARBA00004202"/>
    </source>
</evidence>
<keyword evidence="10" id="KW-0809">Transit peptide</keyword>
<dbReference type="PROSITE" id="PS51163">
    <property type="entry name" value="YRDC"/>
    <property type="match status" value="1"/>
</dbReference>
<evidence type="ECO:0000256" key="3">
    <source>
        <dbReference type="ARBA" id="ARBA00004496"/>
    </source>
</evidence>
<dbReference type="InterPro" id="IPR050156">
    <property type="entry name" value="TC-AMP_synthase_SUA5"/>
</dbReference>
<dbReference type="InParanoid" id="G0MZ87"/>
<dbReference type="InterPro" id="IPR006070">
    <property type="entry name" value="Sua5-like_dom"/>
</dbReference>
<keyword evidence="18" id="KW-1185">Reference proteome</keyword>
<dbReference type="OMA" id="WSNTEGI"/>
<dbReference type="OrthoDB" id="3648309at2759"/>
<organism evidence="18">
    <name type="scientific">Caenorhabditis brenneri</name>
    <name type="common">Nematode worm</name>
    <dbReference type="NCBI Taxonomy" id="135651"/>
    <lineage>
        <taxon>Eukaryota</taxon>
        <taxon>Metazoa</taxon>
        <taxon>Ecdysozoa</taxon>
        <taxon>Nematoda</taxon>
        <taxon>Chromadorea</taxon>
        <taxon>Rhabditida</taxon>
        <taxon>Rhabditina</taxon>
        <taxon>Rhabditomorpha</taxon>
        <taxon>Rhabditoidea</taxon>
        <taxon>Rhabditidae</taxon>
        <taxon>Peloderinae</taxon>
        <taxon>Caenorhabditis</taxon>
    </lineage>
</organism>
<dbReference type="FunFam" id="3.90.870.10:FF:000007">
    <property type="entry name" value="YrdC N6-threonylcarbamoyltransferase domain containing"/>
    <property type="match status" value="1"/>
</dbReference>
<evidence type="ECO:0000259" key="16">
    <source>
        <dbReference type="PROSITE" id="PS51163"/>
    </source>
</evidence>
<evidence type="ECO:0000256" key="14">
    <source>
        <dbReference type="ARBA" id="ARBA00058524"/>
    </source>
</evidence>
<evidence type="ECO:0000256" key="7">
    <source>
        <dbReference type="ARBA" id="ARBA00022475"/>
    </source>
</evidence>
<evidence type="ECO:0000313" key="18">
    <source>
        <dbReference type="Proteomes" id="UP000008068"/>
    </source>
</evidence>
<evidence type="ECO:0000313" key="17">
    <source>
        <dbReference type="EMBL" id="EGT48366.1"/>
    </source>
</evidence>
<evidence type="ECO:0000256" key="10">
    <source>
        <dbReference type="ARBA" id="ARBA00022946"/>
    </source>
</evidence>
<dbReference type="STRING" id="135651.G0MZ87"/>
<dbReference type="SUPFAM" id="SSF55821">
    <property type="entry name" value="YrdC/RibB"/>
    <property type="match status" value="1"/>
</dbReference>
<dbReference type="EC" id="2.7.7.87" evidence="5"/>
<reference evidence="18" key="1">
    <citation type="submission" date="2011-07" db="EMBL/GenBank/DDBJ databases">
        <authorList>
            <consortium name="Caenorhabditis brenneri Sequencing and Analysis Consortium"/>
            <person name="Wilson R.K."/>
        </authorList>
    </citation>
    <scope>NUCLEOTIDE SEQUENCE [LARGE SCALE GENOMIC DNA]</scope>
    <source>
        <strain evidence="18">PB2801</strain>
    </source>
</reference>
<dbReference type="AlphaFoldDB" id="G0MZ87"/>
<evidence type="ECO:0000256" key="4">
    <source>
        <dbReference type="ARBA" id="ARBA00007663"/>
    </source>
</evidence>
<dbReference type="PANTHER" id="PTHR17490:SF10">
    <property type="entry name" value="THREONYLCARBAMOYL-AMP SYNTHASE"/>
    <property type="match status" value="1"/>
</dbReference>
<comment type="subcellular location">
    <subcellularLocation>
        <location evidence="2">Cell membrane</location>
        <topology evidence="2">Peripheral membrane protein</topology>
    </subcellularLocation>
    <subcellularLocation>
        <location evidence="3">Cytoplasm</location>
    </subcellularLocation>
    <subcellularLocation>
        <location evidence="1">Mitochondrion</location>
    </subcellularLocation>
</comment>
<keyword evidence="7" id="KW-1003">Cell membrane</keyword>
<dbReference type="Gene3D" id="3.90.870.10">
    <property type="entry name" value="DHBP synthase"/>
    <property type="match status" value="1"/>
</dbReference>
<dbReference type="GO" id="GO:0000049">
    <property type="term" value="F:tRNA binding"/>
    <property type="evidence" value="ECO:0007669"/>
    <property type="project" value="TreeGrafter"/>
</dbReference>
<name>G0MZ87_CAEBE</name>
<dbReference type="GO" id="GO:0005739">
    <property type="term" value="C:mitochondrion"/>
    <property type="evidence" value="ECO:0007669"/>
    <property type="project" value="UniProtKB-SubCell"/>
</dbReference>
<dbReference type="Proteomes" id="UP000008068">
    <property type="component" value="Unassembled WGS sequence"/>
</dbReference>
<comment type="function">
    <text evidence="14">Cytoplasmic and mitochondrial threonylcarbamoyl-AMP synthase required for the formation of a threonylcarbamoyl group on adenosine at position 37 (t(6)A37) in tRNAs that read codons beginning with adenine. Catalyzes the conversion of L-threonine, HCO(3)(-)/CO(2) and ATP to give threonylcarbamoyl-AMP (TC-AMP) as the acyladenylate intermediate, with the release of diphosphate. Participates in t(6)A37 formation in cytoplasmic and mitochondrial tRNAs. May regulate the activity of some transporters.</text>
</comment>
<keyword evidence="9" id="KW-0808">Transferase</keyword>
<dbReference type="FunCoup" id="G0MZ87">
    <property type="interactions" value="1404"/>
</dbReference>